<gene>
    <name evidence="6" type="ORF">LG649_09905</name>
</gene>
<feature type="transmembrane region" description="Helical" evidence="4">
    <location>
        <begin position="157"/>
        <end position="182"/>
    </location>
</feature>
<organism evidence="6 7">
    <name type="scientific">Neotamlana laminarinivorans</name>
    <dbReference type="NCBI Taxonomy" id="2883124"/>
    <lineage>
        <taxon>Bacteria</taxon>
        <taxon>Pseudomonadati</taxon>
        <taxon>Bacteroidota</taxon>
        <taxon>Flavobacteriia</taxon>
        <taxon>Flavobacteriales</taxon>
        <taxon>Flavobacteriaceae</taxon>
        <taxon>Neotamlana</taxon>
    </lineage>
</organism>
<evidence type="ECO:0000256" key="1">
    <source>
        <dbReference type="ARBA" id="ARBA00022692"/>
    </source>
</evidence>
<feature type="transmembrane region" description="Helical" evidence="4">
    <location>
        <begin position="248"/>
        <end position="267"/>
    </location>
</feature>
<dbReference type="Pfam" id="PF07690">
    <property type="entry name" value="MFS_1"/>
    <property type="match status" value="1"/>
</dbReference>
<dbReference type="PANTHER" id="PTHR23521:SF3">
    <property type="entry name" value="MFS TRANSPORTER"/>
    <property type="match status" value="1"/>
</dbReference>
<keyword evidence="2 4" id="KW-1133">Transmembrane helix</keyword>
<keyword evidence="3 4" id="KW-0472">Membrane</keyword>
<feature type="transmembrane region" description="Helical" evidence="4">
    <location>
        <begin position="276"/>
        <end position="294"/>
    </location>
</feature>
<dbReference type="GO" id="GO:0022857">
    <property type="term" value="F:transmembrane transporter activity"/>
    <property type="evidence" value="ECO:0007669"/>
    <property type="project" value="InterPro"/>
</dbReference>
<evidence type="ECO:0000256" key="3">
    <source>
        <dbReference type="ARBA" id="ARBA00023136"/>
    </source>
</evidence>
<evidence type="ECO:0000256" key="4">
    <source>
        <dbReference type="SAM" id="Phobius"/>
    </source>
</evidence>
<dbReference type="RefSeq" id="WP_226543673.1">
    <property type="nucleotide sequence ID" value="NZ_JAJAPW010000004.1"/>
</dbReference>
<name>A0A9X1I0U5_9FLAO</name>
<proteinExistence type="predicted"/>
<dbReference type="Proteomes" id="UP001139199">
    <property type="component" value="Unassembled WGS sequence"/>
</dbReference>
<feature type="domain" description="Major facilitator superfamily (MFS) profile" evidence="5">
    <location>
        <begin position="1"/>
        <end position="388"/>
    </location>
</feature>
<dbReference type="EMBL" id="JAJAPW010000004">
    <property type="protein sequence ID" value="MCB4799161.1"/>
    <property type="molecule type" value="Genomic_DNA"/>
</dbReference>
<dbReference type="GO" id="GO:0005886">
    <property type="term" value="C:plasma membrane"/>
    <property type="evidence" value="ECO:0007669"/>
    <property type="project" value="TreeGrafter"/>
</dbReference>
<evidence type="ECO:0000313" key="7">
    <source>
        <dbReference type="Proteomes" id="UP001139199"/>
    </source>
</evidence>
<protein>
    <submittedName>
        <fullName evidence="6">MFS transporter</fullName>
    </submittedName>
</protein>
<feature type="transmembrane region" description="Helical" evidence="4">
    <location>
        <begin position="212"/>
        <end position="236"/>
    </location>
</feature>
<feature type="transmembrane region" description="Helical" evidence="4">
    <location>
        <begin position="49"/>
        <end position="67"/>
    </location>
</feature>
<feature type="transmembrane region" description="Helical" evidence="4">
    <location>
        <begin position="337"/>
        <end position="360"/>
    </location>
</feature>
<dbReference type="Gene3D" id="1.20.1250.20">
    <property type="entry name" value="MFS general substrate transporter like domains"/>
    <property type="match status" value="1"/>
</dbReference>
<feature type="transmembrane region" description="Helical" evidence="4">
    <location>
        <begin position="98"/>
        <end position="118"/>
    </location>
</feature>
<dbReference type="PROSITE" id="PS50850">
    <property type="entry name" value="MFS"/>
    <property type="match status" value="1"/>
</dbReference>
<dbReference type="PANTHER" id="PTHR23521">
    <property type="entry name" value="TRANSPORTER MFS SUPERFAMILY"/>
    <property type="match status" value="1"/>
</dbReference>
<dbReference type="InterPro" id="IPR020846">
    <property type="entry name" value="MFS_dom"/>
</dbReference>
<feature type="transmembrane region" description="Helical" evidence="4">
    <location>
        <begin position="130"/>
        <end position="151"/>
    </location>
</feature>
<evidence type="ECO:0000259" key="5">
    <source>
        <dbReference type="PROSITE" id="PS50850"/>
    </source>
</evidence>
<keyword evidence="1 4" id="KW-0812">Transmembrane</keyword>
<evidence type="ECO:0000256" key="2">
    <source>
        <dbReference type="ARBA" id="ARBA00022989"/>
    </source>
</evidence>
<feature type="transmembrane region" description="Helical" evidence="4">
    <location>
        <begin position="7"/>
        <end position="29"/>
    </location>
</feature>
<keyword evidence="7" id="KW-1185">Reference proteome</keyword>
<dbReference type="InterPro" id="IPR011701">
    <property type="entry name" value="MFS"/>
</dbReference>
<feature type="transmembrane region" description="Helical" evidence="4">
    <location>
        <begin position="300"/>
        <end position="325"/>
    </location>
</feature>
<sequence>MPHTKQILPLIVIAQFCCTSLWFASNSVIDNIILDFDLNKSAIGNLTSAIQFGFIIGTLVFAIFNIADRFSASKVFFVSAVMASLFNLGIVWQNNTLVSLLFFRFVSGFFLAGIYPVGMKIASDYFKEGLGKSLSFLVGALVIGTAFPHILNPLTRYINWQAVILTTSALSILGGVLIFSFVPNGPYLKINKSVNVYAFATIFKDKNFRNVAFGYFGHMWELYTFWAFVPVILKLYQTQFNINLNISLWSFIIIASGSLSCVIGGYISRKAGTRKTIVIALTLSGLCCLIAPFLLNISLISVVILFLIFWGMVVIMDSPLLSTLVAQNADAKTRGTALTIVNCIGYSITIISIQLTSYLLSFTNSMFIFIILAIGPVLGVISLVKNNKALSWKSI</sequence>
<evidence type="ECO:0000313" key="6">
    <source>
        <dbReference type="EMBL" id="MCB4799161.1"/>
    </source>
</evidence>
<comment type="caution">
    <text evidence="6">The sequence shown here is derived from an EMBL/GenBank/DDBJ whole genome shotgun (WGS) entry which is preliminary data.</text>
</comment>
<accession>A0A9X1I0U5</accession>
<dbReference type="InterPro" id="IPR036259">
    <property type="entry name" value="MFS_trans_sf"/>
</dbReference>
<dbReference type="AlphaFoldDB" id="A0A9X1I0U5"/>
<feature type="transmembrane region" description="Helical" evidence="4">
    <location>
        <begin position="366"/>
        <end position="384"/>
    </location>
</feature>
<reference evidence="6" key="1">
    <citation type="submission" date="2021-10" db="EMBL/GenBank/DDBJ databases">
        <title>Tamlana sargassums sp. nov., and Tamlana laminarinivorans sp. nov., two new bacteria isolated from the brown alga.</title>
        <authorList>
            <person name="Li J."/>
        </authorList>
    </citation>
    <scope>NUCLEOTIDE SEQUENCE</scope>
    <source>
        <strain evidence="6">PT2-4</strain>
    </source>
</reference>
<feature type="transmembrane region" description="Helical" evidence="4">
    <location>
        <begin position="74"/>
        <end position="92"/>
    </location>
</feature>
<dbReference type="SUPFAM" id="SSF103473">
    <property type="entry name" value="MFS general substrate transporter"/>
    <property type="match status" value="1"/>
</dbReference>